<dbReference type="CDD" id="cd04213">
    <property type="entry name" value="CuRO_CcO_Caa3_II"/>
    <property type="match status" value="1"/>
</dbReference>
<proteinExistence type="inferred from homology"/>
<keyword evidence="5" id="KW-0679">Respiratory chain</keyword>
<dbReference type="PROSITE" id="PS00078">
    <property type="entry name" value="COX2"/>
    <property type="match status" value="1"/>
</dbReference>
<evidence type="ECO:0000256" key="7">
    <source>
        <dbReference type="ARBA" id="ARBA00022723"/>
    </source>
</evidence>
<dbReference type="SUPFAM" id="SSF49503">
    <property type="entry name" value="Cupredoxins"/>
    <property type="match status" value="1"/>
</dbReference>
<keyword evidence="12 16" id="KW-0472">Membrane</keyword>
<keyword evidence="7" id="KW-0479">Metal-binding</keyword>
<feature type="transmembrane region" description="Helical" evidence="16">
    <location>
        <begin position="33"/>
        <end position="52"/>
    </location>
</feature>
<evidence type="ECO:0000256" key="11">
    <source>
        <dbReference type="ARBA" id="ARBA00023008"/>
    </source>
</evidence>
<evidence type="ECO:0000256" key="10">
    <source>
        <dbReference type="ARBA" id="ARBA00022989"/>
    </source>
</evidence>
<evidence type="ECO:0000256" key="15">
    <source>
        <dbReference type="ARBA" id="ARBA00047816"/>
    </source>
</evidence>
<dbReference type="InterPro" id="IPR008972">
    <property type="entry name" value="Cupredoxin"/>
</dbReference>
<comment type="function">
    <text evidence="13">Subunits I and II form the functional core of the enzyme complex. Electrons originating in cytochrome c are transferred via heme a and Cu(A) to the binuclear center formed by heme a3 and Cu(B).</text>
</comment>
<feature type="transmembrane region" description="Helical" evidence="16">
    <location>
        <begin position="64"/>
        <end position="86"/>
    </location>
</feature>
<evidence type="ECO:0000256" key="13">
    <source>
        <dbReference type="ARBA" id="ARBA00024688"/>
    </source>
</evidence>
<evidence type="ECO:0000259" key="17">
    <source>
        <dbReference type="PROSITE" id="PS50857"/>
    </source>
</evidence>
<dbReference type="Pfam" id="PF00116">
    <property type="entry name" value="COX2"/>
    <property type="match status" value="1"/>
</dbReference>
<comment type="subcellular location">
    <subcellularLocation>
        <location evidence="1">Membrane</location>
        <topology evidence="1">Multi-pass membrane protein</topology>
    </subcellularLocation>
</comment>
<dbReference type="EC" id="7.1.1.9" evidence="3"/>
<accession>A0ABW5QMF4</accession>
<dbReference type="InterPro" id="IPR034236">
    <property type="entry name" value="CuRO_CcO_Caa3_II"/>
</dbReference>
<evidence type="ECO:0000256" key="12">
    <source>
        <dbReference type="ARBA" id="ARBA00023136"/>
    </source>
</evidence>
<evidence type="ECO:0000256" key="6">
    <source>
        <dbReference type="ARBA" id="ARBA00022692"/>
    </source>
</evidence>
<keyword evidence="10 16" id="KW-1133">Transmembrane helix</keyword>
<evidence type="ECO:0000256" key="5">
    <source>
        <dbReference type="ARBA" id="ARBA00022660"/>
    </source>
</evidence>
<evidence type="ECO:0000256" key="9">
    <source>
        <dbReference type="ARBA" id="ARBA00022982"/>
    </source>
</evidence>
<comment type="caution">
    <text evidence="18">The sequence shown here is derived from an EMBL/GenBank/DDBJ whole genome shotgun (WGS) entry which is preliminary data.</text>
</comment>
<evidence type="ECO:0000256" key="14">
    <source>
        <dbReference type="ARBA" id="ARBA00031399"/>
    </source>
</evidence>
<name>A0ABW5QMF4_9HYPH</name>
<evidence type="ECO:0000256" key="4">
    <source>
        <dbReference type="ARBA" id="ARBA00022448"/>
    </source>
</evidence>
<keyword evidence="9" id="KW-0249">Electron transport</keyword>
<evidence type="ECO:0000256" key="8">
    <source>
        <dbReference type="ARBA" id="ARBA00022967"/>
    </source>
</evidence>
<keyword evidence="4" id="KW-0813">Transport</keyword>
<dbReference type="InterPro" id="IPR001505">
    <property type="entry name" value="Copper_CuA"/>
</dbReference>
<comment type="catalytic activity">
    <reaction evidence="15">
        <text>4 Fe(II)-[cytochrome c] + O2 + 8 H(+)(in) = 4 Fe(III)-[cytochrome c] + 2 H2O + 4 H(+)(out)</text>
        <dbReference type="Rhea" id="RHEA:11436"/>
        <dbReference type="Rhea" id="RHEA-COMP:10350"/>
        <dbReference type="Rhea" id="RHEA-COMP:14399"/>
        <dbReference type="ChEBI" id="CHEBI:15377"/>
        <dbReference type="ChEBI" id="CHEBI:15378"/>
        <dbReference type="ChEBI" id="CHEBI:15379"/>
        <dbReference type="ChEBI" id="CHEBI:29033"/>
        <dbReference type="ChEBI" id="CHEBI:29034"/>
        <dbReference type="EC" id="7.1.1.9"/>
    </reaction>
</comment>
<dbReference type="RefSeq" id="WP_386834247.1">
    <property type="nucleotide sequence ID" value="NZ_JBHUNP010000001.1"/>
</dbReference>
<dbReference type="InterPro" id="IPR036257">
    <property type="entry name" value="Cyt_c_oxidase_su2_TM_sf"/>
</dbReference>
<reference evidence="19" key="1">
    <citation type="journal article" date="2019" name="Int. J. Syst. Evol. Microbiol.">
        <title>The Global Catalogue of Microorganisms (GCM) 10K type strain sequencing project: providing services to taxonomists for standard genome sequencing and annotation.</title>
        <authorList>
            <consortium name="The Broad Institute Genomics Platform"/>
            <consortium name="The Broad Institute Genome Sequencing Center for Infectious Disease"/>
            <person name="Wu L."/>
            <person name="Ma J."/>
        </authorList>
    </citation>
    <scope>NUCLEOTIDE SEQUENCE [LARGE SCALE GENOMIC DNA]</scope>
    <source>
        <strain evidence="19">CCM 7427</strain>
    </source>
</reference>
<organism evidence="18 19">
    <name type="scientific">Devosia albogilva</name>
    <dbReference type="NCBI Taxonomy" id="429726"/>
    <lineage>
        <taxon>Bacteria</taxon>
        <taxon>Pseudomonadati</taxon>
        <taxon>Pseudomonadota</taxon>
        <taxon>Alphaproteobacteria</taxon>
        <taxon>Hyphomicrobiales</taxon>
        <taxon>Devosiaceae</taxon>
        <taxon>Devosia</taxon>
    </lineage>
</organism>
<dbReference type="PANTHER" id="PTHR22888">
    <property type="entry name" value="CYTOCHROME C OXIDASE, SUBUNIT II"/>
    <property type="match status" value="1"/>
</dbReference>
<dbReference type="Gene3D" id="2.60.40.420">
    <property type="entry name" value="Cupredoxins - blue copper proteins"/>
    <property type="match status" value="1"/>
</dbReference>
<dbReference type="EMBL" id="JBHUNP010000001">
    <property type="protein sequence ID" value="MFD2648899.1"/>
    <property type="molecule type" value="Genomic_DNA"/>
</dbReference>
<keyword evidence="11" id="KW-0186">Copper</keyword>
<sequence length="215" mass="23229">MVLPLAGCAGHLSALEPAGPAAGSIATLWWIMFWASVGLFALVLTLLALAYWRPSVITRFRPRHWIIGLGLVMPGILLTLLVYGVLIQGEMLLPRPTEPQPMRITATAQQWQWTFDYPDIAGAPSTTNELHLPAGEPVDVVITSLDVIHSFWVPRLGGKMDAIPGHQNVIRLQADEPGRFGGVCAEFCGRDHAGMHFQVLAHPAADFMAAVGAAP</sequence>
<dbReference type="InterPro" id="IPR002429">
    <property type="entry name" value="CcO_II-like_C"/>
</dbReference>
<protein>
    <recommendedName>
        <fullName evidence="3">cytochrome-c oxidase</fullName>
        <ecNumber evidence="3">7.1.1.9</ecNumber>
    </recommendedName>
    <alternativeName>
        <fullName evidence="14">Cytochrome aa3 subunit 2</fullName>
    </alternativeName>
</protein>
<evidence type="ECO:0000313" key="19">
    <source>
        <dbReference type="Proteomes" id="UP001597521"/>
    </source>
</evidence>
<dbReference type="InterPro" id="IPR045187">
    <property type="entry name" value="CcO_II"/>
</dbReference>
<evidence type="ECO:0000256" key="2">
    <source>
        <dbReference type="ARBA" id="ARBA00007866"/>
    </source>
</evidence>
<evidence type="ECO:0000313" key="18">
    <source>
        <dbReference type="EMBL" id="MFD2648899.1"/>
    </source>
</evidence>
<dbReference type="PANTHER" id="PTHR22888:SF9">
    <property type="entry name" value="CYTOCHROME C OXIDASE SUBUNIT 2"/>
    <property type="match status" value="1"/>
</dbReference>
<comment type="similarity">
    <text evidence="2">Belongs to the cytochrome c oxidase subunit 2 family.</text>
</comment>
<dbReference type="InterPro" id="IPR014222">
    <property type="entry name" value="Cyt_c_oxidase_su2"/>
</dbReference>
<gene>
    <name evidence="18" type="primary">coxB</name>
    <name evidence="18" type="ORF">ACFSX5_14005</name>
</gene>
<keyword evidence="6 16" id="KW-0812">Transmembrane</keyword>
<dbReference type="PROSITE" id="PS50857">
    <property type="entry name" value="COX2_CUA"/>
    <property type="match status" value="1"/>
</dbReference>
<keyword evidence="19" id="KW-1185">Reference proteome</keyword>
<evidence type="ECO:0000256" key="1">
    <source>
        <dbReference type="ARBA" id="ARBA00004141"/>
    </source>
</evidence>
<dbReference type="Proteomes" id="UP001597521">
    <property type="component" value="Unassembled WGS sequence"/>
</dbReference>
<dbReference type="Gene3D" id="1.10.287.90">
    <property type="match status" value="1"/>
</dbReference>
<feature type="domain" description="Cytochrome oxidase subunit II copper A binding" evidence="17">
    <location>
        <begin position="99"/>
        <end position="213"/>
    </location>
</feature>
<evidence type="ECO:0000256" key="3">
    <source>
        <dbReference type="ARBA" id="ARBA00012949"/>
    </source>
</evidence>
<dbReference type="NCBIfam" id="TIGR02866">
    <property type="entry name" value="CoxB"/>
    <property type="match status" value="1"/>
</dbReference>
<keyword evidence="8" id="KW-1278">Translocase</keyword>
<evidence type="ECO:0000256" key="16">
    <source>
        <dbReference type="SAM" id="Phobius"/>
    </source>
</evidence>